<reference evidence="2" key="1">
    <citation type="journal article" date="2020" name="Nature">
        <title>Giant virus diversity and host interactions through global metagenomics.</title>
        <authorList>
            <person name="Schulz F."/>
            <person name="Roux S."/>
            <person name="Paez-Espino D."/>
            <person name="Jungbluth S."/>
            <person name="Walsh D.A."/>
            <person name="Denef V.J."/>
            <person name="McMahon K.D."/>
            <person name="Konstantinidis K.T."/>
            <person name="Eloe-Fadrosh E.A."/>
            <person name="Kyrpides N.C."/>
            <person name="Woyke T."/>
        </authorList>
    </citation>
    <scope>NUCLEOTIDE SEQUENCE</scope>
    <source>
        <strain evidence="2">GVMAG-M-3300009181-41</strain>
    </source>
</reference>
<dbReference type="EMBL" id="MN739025">
    <property type="protein sequence ID" value="QHT35667.1"/>
    <property type="molecule type" value="Genomic_DNA"/>
</dbReference>
<evidence type="ECO:0000313" key="2">
    <source>
        <dbReference type="EMBL" id="QHT35667.1"/>
    </source>
</evidence>
<proteinExistence type="predicted"/>
<feature type="compositionally biased region" description="Basic residues" evidence="1">
    <location>
        <begin position="105"/>
        <end position="125"/>
    </location>
</feature>
<evidence type="ECO:0000256" key="1">
    <source>
        <dbReference type="SAM" id="MobiDB-lite"/>
    </source>
</evidence>
<organism evidence="2">
    <name type="scientific">viral metagenome</name>
    <dbReference type="NCBI Taxonomy" id="1070528"/>
    <lineage>
        <taxon>unclassified sequences</taxon>
        <taxon>metagenomes</taxon>
        <taxon>organismal metagenomes</taxon>
    </lineage>
</organism>
<protein>
    <submittedName>
        <fullName evidence="2">Uncharacterized protein</fullName>
    </submittedName>
</protein>
<accession>A0A6C0F269</accession>
<name>A0A6C0F269_9ZZZZ</name>
<feature type="region of interest" description="Disordered" evidence="1">
    <location>
        <begin position="77"/>
        <end position="125"/>
    </location>
</feature>
<feature type="compositionally biased region" description="Polar residues" evidence="1">
    <location>
        <begin position="85"/>
        <end position="97"/>
    </location>
</feature>
<dbReference type="AlphaFoldDB" id="A0A6C0F269"/>
<sequence>MGSTQTAYEALLMENHGGELARKLRTNETSNPMRRFAAAVAGGRQYDDMFGESVLIIPAGLKQRYKDFLKIAIREVKEDVERDMTPSNSQDDLNATMASDPGLGGRRRRTRKSKKSRRKTRKHRR</sequence>